<dbReference type="AlphaFoldDB" id="A0A2J6PK70"/>
<evidence type="ECO:0000256" key="1">
    <source>
        <dbReference type="SAM" id="MobiDB-lite"/>
    </source>
</evidence>
<accession>A0A2J6PK70</accession>
<organism evidence="2 3">
    <name type="scientific">Hyaloscypha hepaticicola</name>
    <dbReference type="NCBI Taxonomy" id="2082293"/>
    <lineage>
        <taxon>Eukaryota</taxon>
        <taxon>Fungi</taxon>
        <taxon>Dikarya</taxon>
        <taxon>Ascomycota</taxon>
        <taxon>Pezizomycotina</taxon>
        <taxon>Leotiomycetes</taxon>
        <taxon>Helotiales</taxon>
        <taxon>Hyaloscyphaceae</taxon>
        <taxon>Hyaloscypha</taxon>
    </lineage>
</organism>
<proteinExistence type="predicted"/>
<feature type="region of interest" description="Disordered" evidence="1">
    <location>
        <begin position="304"/>
        <end position="325"/>
    </location>
</feature>
<sequence length="451" mass="50535">MASRFSSNKTPLIVSLENPSADGQSYQTIRVGCGDEYLDIELRRTLRLPSDNTIRSVPAGYGCFPIYVTDRYASKLPKSVQGGAFIPIYQREAMWISFNTVRPFQVKIYANDLNIITGKPAVPTSTSTTRRNHLMRRLSTSLRGPEQSSFQRPIRQDYVVPPKQTWIDGVVKQDGVAQQFVASPIDTADGPVEKALEPIKIEFEITPTKNRDMWVYVDLVSEPTVPMLRIEANEKDNVRQLIDDLLTKMAIPLSKVLRISFDGEAVGPFDNLQSLQAFKGDIIYVYLDQQINASGHGLGAGLTAGRPVPLPRRGSPSKSPLGRGKARIGGVEQIIYQDFMPSTEWETKNRAIFPVYLIRASDFKSITGFDPPPTPINSAAYMEHKFELPETYIEPGMVETPLLDAKSEGGKENRVPQGEENVYELPAFEDDCFEIEFKPQESKHLSIRNFI</sequence>
<dbReference type="OrthoDB" id="428577at2759"/>
<evidence type="ECO:0000313" key="2">
    <source>
        <dbReference type="EMBL" id="PMD14266.1"/>
    </source>
</evidence>
<reference evidence="2 3" key="1">
    <citation type="submission" date="2016-05" db="EMBL/GenBank/DDBJ databases">
        <title>A degradative enzymes factory behind the ericoid mycorrhizal symbiosis.</title>
        <authorList>
            <consortium name="DOE Joint Genome Institute"/>
            <person name="Martino E."/>
            <person name="Morin E."/>
            <person name="Grelet G."/>
            <person name="Kuo A."/>
            <person name="Kohler A."/>
            <person name="Daghino S."/>
            <person name="Barry K."/>
            <person name="Choi C."/>
            <person name="Cichocki N."/>
            <person name="Clum A."/>
            <person name="Copeland A."/>
            <person name="Hainaut M."/>
            <person name="Haridas S."/>
            <person name="Labutti K."/>
            <person name="Lindquist E."/>
            <person name="Lipzen A."/>
            <person name="Khouja H.-R."/>
            <person name="Murat C."/>
            <person name="Ohm R."/>
            <person name="Olson A."/>
            <person name="Spatafora J."/>
            <person name="Veneault-Fourrey C."/>
            <person name="Henrissat B."/>
            <person name="Grigoriev I."/>
            <person name="Martin F."/>
            <person name="Perotto S."/>
        </authorList>
    </citation>
    <scope>NUCLEOTIDE SEQUENCE [LARGE SCALE GENOMIC DNA]</scope>
    <source>
        <strain evidence="2 3">UAMH 7357</strain>
    </source>
</reference>
<evidence type="ECO:0000313" key="3">
    <source>
        <dbReference type="Proteomes" id="UP000235672"/>
    </source>
</evidence>
<dbReference type="EMBL" id="KZ613523">
    <property type="protein sequence ID" value="PMD14266.1"/>
    <property type="molecule type" value="Genomic_DNA"/>
</dbReference>
<name>A0A2J6PK70_9HELO</name>
<dbReference type="Proteomes" id="UP000235672">
    <property type="component" value="Unassembled WGS sequence"/>
</dbReference>
<protein>
    <recommendedName>
        <fullName evidence="4">Ubiquitin-like domain-containing protein</fullName>
    </recommendedName>
</protein>
<keyword evidence="3" id="KW-1185">Reference proteome</keyword>
<evidence type="ECO:0008006" key="4">
    <source>
        <dbReference type="Google" id="ProtNLM"/>
    </source>
</evidence>
<gene>
    <name evidence="2" type="ORF">NA56DRAFT_736082</name>
</gene>
<dbReference type="STRING" id="1745343.A0A2J6PK70"/>